<gene>
    <name evidence="5" type="ORF">EZS28_052023</name>
</gene>
<accession>A0A5J4SQ39</accession>
<protein>
    <recommendedName>
        <fullName evidence="7">Hemerythrin-like domain-containing protein</fullName>
    </recommendedName>
</protein>
<organism evidence="5 6">
    <name type="scientific">Streblomastix strix</name>
    <dbReference type="NCBI Taxonomy" id="222440"/>
    <lineage>
        <taxon>Eukaryota</taxon>
        <taxon>Metamonada</taxon>
        <taxon>Preaxostyla</taxon>
        <taxon>Oxymonadida</taxon>
        <taxon>Streblomastigidae</taxon>
        <taxon>Streblomastix</taxon>
    </lineage>
</organism>
<dbReference type="GO" id="GO:0046872">
    <property type="term" value="F:metal ion binding"/>
    <property type="evidence" value="ECO:0007669"/>
    <property type="project" value="UniProtKB-KW"/>
</dbReference>
<dbReference type="Proteomes" id="UP000324800">
    <property type="component" value="Unassembled WGS sequence"/>
</dbReference>
<dbReference type="CDD" id="cd12107">
    <property type="entry name" value="Hemerythrin"/>
    <property type="match status" value="1"/>
</dbReference>
<feature type="transmembrane region" description="Helical" evidence="4">
    <location>
        <begin position="107"/>
        <end position="131"/>
    </location>
</feature>
<comment type="caution">
    <text evidence="5">The sequence shown here is derived from an EMBL/GenBank/DDBJ whole genome shotgun (WGS) entry which is preliminary data.</text>
</comment>
<keyword evidence="4" id="KW-1133">Transmembrane helix</keyword>
<dbReference type="PANTHER" id="PTHR37164">
    <property type="entry name" value="BACTERIOHEMERYTHRIN"/>
    <property type="match status" value="1"/>
</dbReference>
<dbReference type="NCBIfam" id="TIGR02481">
    <property type="entry name" value="hemeryth_dom"/>
    <property type="match status" value="1"/>
</dbReference>
<comment type="similarity">
    <text evidence="1">Belongs to the hemerythrin family.</text>
</comment>
<dbReference type="Gene3D" id="1.20.120.50">
    <property type="entry name" value="Hemerythrin-like"/>
    <property type="match status" value="1"/>
</dbReference>
<feature type="non-terminal residue" evidence="5">
    <location>
        <position position="307"/>
    </location>
</feature>
<sequence>DTQIDEIMMANTECLYTVDVYDDFQKLCDVEDRIGPYITIPFNGLQQLITEFISSTAISIQSFESGNVDLYNPDFFNIIFTSIADIHAGIEHISYIFIQLLEKHTSLFALLNIILFVAAIALLVLISFGLITPIPNTLNDISQISAQIEQLAKLHQIERVEWKEDMATEIPRLDLGHKKVLETIMCVVDKVKKIETGPLISQEDADNIILEQFDELLLVTTAQFADEEKLMRKFEFPAIAMKQHFSAHVSLFRKLMAFHEKCAKVKKSESQPSANDMLIFFSTWITPHFTSMDIDIGMFLEDIKNRG</sequence>
<dbReference type="PANTHER" id="PTHR37164:SF1">
    <property type="entry name" value="BACTERIOHEMERYTHRIN"/>
    <property type="match status" value="1"/>
</dbReference>
<dbReference type="SUPFAM" id="SSF47188">
    <property type="entry name" value="Hemerythrin-like"/>
    <property type="match status" value="1"/>
</dbReference>
<reference evidence="5 6" key="1">
    <citation type="submission" date="2019-03" db="EMBL/GenBank/DDBJ databases">
        <title>Single cell metagenomics reveals metabolic interactions within the superorganism composed of flagellate Streblomastix strix and complex community of Bacteroidetes bacteria on its surface.</title>
        <authorList>
            <person name="Treitli S.C."/>
            <person name="Kolisko M."/>
            <person name="Husnik F."/>
            <person name="Keeling P."/>
            <person name="Hampl V."/>
        </authorList>
    </citation>
    <scope>NUCLEOTIDE SEQUENCE [LARGE SCALE GENOMIC DNA]</scope>
    <source>
        <strain evidence="5">ST1C</strain>
    </source>
</reference>
<evidence type="ECO:0000256" key="3">
    <source>
        <dbReference type="ARBA" id="ARBA00023004"/>
    </source>
</evidence>
<dbReference type="InterPro" id="IPR012827">
    <property type="entry name" value="Hemerythrin_metal-bd"/>
</dbReference>
<dbReference type="InterPro" id="IPR050669">
    <property type="entry name" value="Hemerythrin"/>
</dbReference>
<evidence type="ECO:0008006" key="7">
    <source>
        <dbReference type="Google" id="ProtNLM"/>
    </source>
</evidence>
<evidence type="ECO:0000313" key="6">
    <source>
        <dbReference type="Proteomes" id="UP000324800"/>
    </source>
</evidence>
<evidence type="ECO:0000256" key="1">
    <source>
        <dbReference type="ARBA" id="ARBA00010587"/>
    </source>
</evidence>
<evidence type="ECO:0000256" key="2">
    <source>
        <dbReference type="ARBA" id="ARBA00022723"/>
    </source>
</evidence>
<proteinExistence type="inferred from homology"/>
<keyword evidence="3" id="KW-0408">Iron</keyword>
<evidence type="ECO:0000256" key="4">
    <source>
        <dbReference type="SAM" id="Phobius"/>
    </source>
</evidence>
<keyword evidence="4" id="KW-0812">Transmembrane</keyword>
<evidence type="ECO:0000313" key="5">
    <source>
        <dbReference type="EMBL" id="KAA6347503.1"/>
    </source>
</evidence>
<dbReference type="EMBL" id="SNRW01040006">
    <property type="protein sequence ID" value="KAA6347503.1"/>
    <property type="molecule type" value="Genomic_DNA"/>
</dbReference>
<feature type="non-terminal residue" evidence="5">
    <location>
        <position position="1"/>
    </location>
</feature>
<keyword evidence="2" id="KW-0479">Metal-binding</keyword>
<name>A0A5J4SQ39_9EUKA</name>
<dbReference type="InterPro" id="IPR035938">
    <property type="entry name" value="Hemerythrin-like_sf"/>
</dbReference>
<dbReference type="AlphaFoldDB" id="A0A5J4SQ39"/>
<keyword evidence="4" id="KW-0472">Membrane</keyword>